<comment type="caution">
    <text evidence="1">The sequence shown here is derived from an EMBL/GenBank/DDBJ whole genome shotgun (WGS) entry which is preliminary data.</text>
</comment>
<protein>
    <submittedName>
        <fullName evidence="1">Uncharacterized protein</fullName>
    </submittedName>
</protein>
<gene>
    <name evidence="1" type="ORF">OXX778_LOCUS19593</name>
</gene>
<reference evidence="1" key="1">
    <citation type="submission" date="2021-02" db="EMBL/GenBank/DDBJ databases">
        <authorList>
            <person name="Nowell W R."/>
        </authorList>
    </citation>
    <scope>NUCLEOTIDE SEQUENCE</scope>
    <source>
        <strain evidence="1">Ploen Becks lab</strain>
    </source>
</reference>
<dbReference type="OrthoDB" id="10390038at2759"/>
<dbReference type="EMBL" id="CAJNOC010006019">
    <property type="protein sequence ID" value="CAF1067979.1"/>
    <property type="molecule type" value="Genomic_DNA"/>
</dbReference>
<dbReference type="AlphaFoldDB" id="A0A814LNV5"/>
<evidence type="ECO:0000313" key="2">
    <source>
        <dbReference type="Proteomes" id="UP000663879"/>
    </source>
</evidence>
<evidence type="ECO:0000313" key="1">
    <source>
        <dbReference type="EMBL" id="CAF1067979.1"/>
    </source>
</evidence>
<dbReference type="Proteomes" id="UP000663879">
    <property type="component" value="Unassembled WGS sequence"/>
</dbReference>
<name>A0A814LNV5_9BILA</name>
<accession>A0A814LNV5</accession>
<proteinExistence type="predicted"/>
<keyword evidence="2" id="KW-1185">Reference proteome</keyword>
<organism evidence="1 2">
    <name type="scientific">Brachionus calyciflorus</name>
    <dbReference type="NCBI Taxonomy" id="104777"/>
    <lineage>
        <taxon>Eukaryota</taxon>
        <taxon>Metazoa</taxon>
        <taxon>Spiralia</taxon>
        <taxon>Gnathifera</taxon>
        <taxon>Rotifera</taxon>
        <taxon>Eurotatoria</taxon>
        <taxon>Monogononta</taxon>
        <taxon>Pseudotrocha</taxon>
        <taxon>Ploima</taxon>
        <taxon>Brachionidae</taxon>
        <taxon>Brachionus</taxon>
    </lineage>
</organism>
<sequence length="471" mass="55498">MTENKGNLVYENKNNMENLSSYNITEHMNPELVGQLIMLNKKIDLINNGYTLGRKKIENECEKIKSEINNAVQFLIDQIQKKRDIMITDVDLYKNEALMDHKERYHNEKVEKMKKSINSAHKIIFENFDHLCNSNKLDSNDEYRCLIERISSLNTKINDSNNRLIPDLNSTVNILFSKSDQFIHIPFIGDITYESVSKIDMVAKISHLNNYNQQRLINLDHLMDTFLLAKFIGLISKNKILILYEKVYGKVTSIFLKIGYLDGTLLYEQEVRNKGSLNNYCIYDNNILVHFRKGHKDHIIHLYDTSLKLIQDHAIYFDIESLLMNDDSIFLISEKKPFVNEFDFKLNYKKSYGQKTKEQKAFYVKDEIFAITDMKIFVKMENEVRLLNRANGEFLCKIDFDDLKISTIFLDFNKEKYLVFNGFDKLSYYNHKGELIISSKLRIKEVFNQFQYSRSGHFAFINNKKNIILVI</sequence>